<dbReference type="InParanoid" id="A0A3B3HPZ8"/>
<dbReference type="PROSITE" id="PS50878">
    <property type="entry name" value="RT_POL"/>
    <property type="match status" value="1"/>
</dbReference>
<reference evidence="2" key="2">
    <citation type="submission" date="2025-08" db="UniProtKB">
        <authorList>
            <consortium name="Ensembl"/>
        </authorList>
    </citation>
    <scope>IDENTIFICATION</scope>
    <source>
        <strain evidence="2">Hd-rR</strain>
    </source>
</reference>
<dbReference type="SUPFAM" id="SSF56672">
    <property type="entry name" value="DNA/RNA polymerases"/>
    <property type="match status" value="1"/>
</dbReference>
<name>A0A3B3HPZ8_ORYLA</name>
<dbReference type="CDD" id="cd09076">
    <property type="entry name" value="L1-EN"/>
    <property type="match status" value="1"/>
</dbReference>
<dbReference type="GeneTree" id="ENSGT01150000286925"/>
<accession>A0A3B3HPZ8</accession>
<dbReference type="InterPro" id="IPR005135">
    <property type="entry name" value="Endo/exonuclease/phosphatase"/>
</dbReference>
<dbReference type="InterPro" id="IPR000477">
    <property type="entry name" value="RT_dom"/>
</dbReference>
<evidence type="ECO:0000259" key="1">
    <source>
        <dbReference type="PROSITE" id="PS50878"/>
    </source>
</evidence>
<reference evidence="2 3" key="1">
    <citation type="journal article" date="2007" name="Nature">
        <title>The medaka draft genome and insights into vertebrate genome evolution.</title>
        <authorList>
            <person name="Kasahara M."/>
            <person name="Naruse K."/>
            <person name="Sasaki S."/>
            <person name="Nakatani Y."/>
            <person name="Qu W."/>
            <person name="Ahsan B."/>
            <person name="Yamada T."/>
            <person name="Nagayasu Y."/>
            <person name="Doi K."/>
            <person name="Kasai Y."/>
            <person name="Jindo T."/>
            <person name="Kobayashi D."/>
            <person name="Shimada A."/>
            <person name="Toyoda A."/>
            <person name="Kuroki Y."/>
            <person name="Fujiyama A."/>
            <person name="Sasaki T."/>
            <person name="Shimizu A."/>
            <person name="Asakawa S."/>
            <person name="Shimizu N."/>
            <person name="Hashimoto S."/>
            <person name="Yang J."/>
            <person name="Lee Y."/>
            <person name="Matsushima K."/>
            <person name="Sugano S."/>
            <person name="Sakaizumi M."/>
            <person name="Narita T."/>
            <person name="Ohishi K."/>
            <person name="Haga S."/>
            <person name="Ohta F."/>
            <person name="Nomoto H."/>
            <person name="Nogata K."/>
            <person name="Morishita T."/>
            <person name="Endo T."/>
            <person name="Shin-I T."/>
            <person name="Takeda H."/>
            <person name="Morishita S."/>
            <person name="Kohara Y."/>
        </authorList>
    </citation>
    <scope>NUCLEOTIDE SEQUENCE [LARGE SCALE GENOMIC DNA]</scope>
    <source>
        <strain evidence="2 3">Hd-rR</strain>
    </source>
</reference>
<dbReference type="Pfam" id="PF03372">
    <property type="entry name" value="Exo_endo_phos"/>
    <property type="match status" value="1"/>
</dbReference>
<feature type="domain" description="Reverse transcriptase" evidence="1">
    <location>
        <begin position="541"/>
        <end position="808"/>
    </location>
</feature>
<dbReference type="Gene3D" id="3.60.10.10">
    <property type="entry name" value="Endonuclease/exonuclease/phosphatase"/>
    <property type="match status" value="1"/>
</dbReference>
<keyword evidence="3" id="KW-1185">Reference proteome</keyword>
<proteinExistence type="predicted"/>
<dbReference type="SUPFAM" id="SSF56219">
    <property type="entry name" value="DNase I-like"/>
    <property type="match status" value="1"/>
</dbReference>
<dbReference type="PANTHER" id="PTHR31635:SF196">
    <property type="entry name" value="REVERSE TRANSCRIPTASE DOMAIN-CONTAINING PROTEIN-RELATED"/>
    <property type="match status" value="1"/>
</dbReference>
<dbReference type="PANTHER" id="PTHR31635">
    <property type="entry name" value="REVERSE TRANSCRIPTASE DOMAIN-CONTAINING PROTEIN-RELATED"/>
    <property type="match status" value="1"/>
</dbReference>
<dbReference type="STRING" id="8090.ENSORLP00000033760"/>
<dbReference type="CDD" id="cd01650">
    <property type="entry name" value="RT_nLTR_like"/>
    <property type="match status" value="1"/>
</dbReference>
<sequence length="1290" mass="146628">MQLIAKTRSPTTHSACQCSRYAQRARAHGRAHALFSPLPVRTAMNSLNIVSWNVRGLGSGPKRLKVLNHLNDLKADIALLQETHLSLSAGHLLCCSQYPAMYSASFNSKQRGVAVLINKNVTFTHKDTVTDPEGRFVIINISIQNKDFCIASIYGPNVDDSSFFHRFFTSLSVHSDSTIIIGGDVNLVLDPELDRLSTAANQRTWQSASILKQYMNDLGLCDAWRSCHPNTKGFTFFSPVHHSQSRLDYLLVSNSLLKEIKSSNIHPIIISDHAPVSVTISREVPRPSGSTWRFNTSLLKDQEFIEFFKKEWATFLEFNDTSEISPSILWEAAKAVMRGKIISYSTHKKRKEKADLLELGNKIKTLETAYAASAQEHILGDLKNLKLQLNDIINKQTQFQIQRLRLERYENSNKSGKFLANQLKINKEKSTITSIMDQTGNVTHDPVKINNAFKDFYQNLYTPQINPSEQSINSFLNNINLPKLNEDQITNLDSPLSLSELHEALLLMPNGKAPGPDGFPAEFYKEFWEQLAPTFYKTVKFINESQSLPPNMNSANIILLLKPDKDPTSLSSYRPISLINADVKIICKALAQRIEKVTPHIIDFDQTGFIKGRHSDDNVRRLVNIIDFATIKNQEMTILSLDAEKAFDRVNWKFLIAALHKFGFGESFINWIKILYHNPNASVRTNKQTSNRFFLGRGTRQGCPLSPSLFAIFIEPLAAAIRQNESIKGIKTKHSHHKISLYADDILLFLSNIHSVNETATIINEFSSISDYSINWNKSVLLPLNSNAEQGLTIPVKSGNIKYLGIYFSPKISELVLLNYTPLLKNIQDDLTRWTNLPLSLMGKVATVKMKILPKVNYLFSMIPTQPPLKWFKTLDSSISSFLWNNKPARISLKTLKSAKSCGGLELPNFHNYFLANRLQYILKWLKNNPETNSWLDLEQALCGKINLSDLPFISQIVKKQDCFKSININATLTAWWEFLKISKSSIQPCKMTPIWNNPDILINKKIIHFPAWQAGGIKQLEHIIIDRRFITPQELQDKHGIYNFLEYQQLKSIITKKFKYRDNDLKLPDVVTTLINFSMNKTLSKIYKLLCNLDNNISLPTTKWDADLSISTDESFWSELCLNTFKMTKNPNLQLIHFKTLHRIYYTGQRMFKMGLSNSDICQHCDSNLPDNYMHALWFCTPVQALWQQVCADLSVWLKVSITASPSLCVLGDMSAIDVEGGLGSIIFITLCIAKKTILINWKSKKNKNISQHRNLLLDHISLEKMSAQSSSNFERIRSLWSPIANSVT</sequence>
<organism evidence="2 3">
    <name type="scientific">Oryzias latipes</name>
    <name type="common">Japanese rice fish</name>
    <name type="synonym">Japanese killifish</name>
    <dbReference type="NCBI Taxonomy" id="8090"/>
    <lineage>
        <taxon>Eukaryota</taxon>
        <taxon>Metazoa</taxon>
        <taxon>Chordata</taxon>
        <taxon>Craniata</taxon>
        <taxon>Vertebrata</taxon>
        <taxon>Euteleostomi</taxon>
        <taxon>Actinopterygii</taxon>
        <taxon>Neopterygii</taxon>
        <taxon>Teleostei</taxon>
        <taxon>Neoteleostei</taxon>
        <taxon>Acanthomorphata</taxon>
        <taxon>Ovalentaria</taxon>
        <taxon>Atherinomorphae</taxon>
        <taxon>Beloniformes</taxon>
        <taxon>Adrianichthyidae</taxon>
        <taxon>Oryziinae</taxon>
        <taxon>Oryzias</taxon>
    </lineage>
</organism>
<reference evidence="2" key="3">
    <citation type="submission" date="2025-09" db="UniProtKB">
        <authorList>
            <consortium name="Ensembl"/>
        </authorList>
    </citation>
    <scope>IDENTIFICATION</scope>
    <source>
        <strain evidence="2">Hd-rR</strain>
    </source>
</reference>
<dbReference type="GO" id="GO:0003824">
    <property type="term" value="F:catalytic activity"/>
    <property type="evidence" value="ECO:0007669"/>
    <property type="project" value="InterPro"/>
</dbReference>
<dbReference type="Proteomes" id="UP000001038">
    <property type="component" value="Chromosome 20"/>
</dbReference>
<evidence type="ECO:0000313" key="3">
    <source>
        <dbReference type="Proteomes" id="UP000001038"/>
    </source>
</evidence>
<evidence type="ECO:0000313" key="2">
    <source>
        <dbReference type="Ensembl" id="ENSORLP00000033760.1"/>
    </source>
</evidence>
<dbReference type="InterPro" id="IPR036691">
    <property type="entry name" value="Endo/exonu/phosph_ase_sf"/>
</dbReference>
<dbReference type="Ensembl" id="ENSORLT00000031838.1">
    <property type="protein sequence ID" value="ENSORLP00000033760.1"/>
    <property type="gene ID" value="ENSORLG00000030174.1"/>
</dbReference>
<dbReference type="InterPro" id="IPR043502">
    <property type="entry name" value="DNA/RNA_pol_sf"/>
</dbReference>
<dbReference type="Pfam" id="PF00078">
    <property type="entry name" value="RVT_1"/>
    <property type="match status" value="1"/>
</dbReference>
<protein>
    <recommendedName>
        <fullName evidence="1">Reverse transcriptase domain-containing protein</fullName>
    </recommendedName>
</protein>